<evidence type="ECO:0000313" key="3">
    <source>
        <dbReference type="Proteomes" id="UP001597018"/>
    </source>
</evidence>
<feature type="region of interest" description="Disordered" evidence="1">
    <location>
        <begin position="35"/>
        <end position="76"/>
    </location>
</feature>
<dbReference type="Proteomes" id="UP001597018">
    <property type="component" value="Unassembled WGS sequence"/>
</dbReference>
<evidence type="ECO:0000256" key="1">
    <source>
        <dbReference type="SAM" id="MobiDB-lite"/>
    </source>
</evidence>
<dbReference type="InterPro" id="IPR002347">
    <property type="entry name" value="SDR_fam"/>
</dbReference>
<dbReference type="Pfam" id="PF00106">
    <property type="entry name" value="adh_short"/>
    <property type="match status" value="1"/>
</dbReference>
<feature type="compositionally biased region" description="Basic residues" evidence="1">
    <location>
        <begin position="42"/>
        <end position="52"/>
    </location>
</feature>
<dbReference type="Gene3D" id="3.40.50.720">
    <property type="entry name" value="NAD(P)-binding Rossmann-like Domain"/>
    <property type="match status" value="1"/>
</dbReference>
<gene>
    <name evidence="2" type="ORF">ACFQ16_13045</name>
</gene>
<reference evidence="3" key="1">
    <citation type="journal article" date="2019" name="Int. J. Syst. Evol. Microbiol.">
        <title>The Global Catalogue of Microorganisms (GCM) 10K type strain sequencing project: providing services to taxonomists for standard genome sequencing and annotation.</title>
        <authorList>
            <consortium name="The Broad Institute Genomics Platform"/>
            <consortium name="The Broad Institute Genome Sequencing Center for Infectious Disease"/>
            <person name="Wu L."/>
            <person name="Ma J."/>
        </authorList>
    </citation>
    <scope>NUCLEOTIDE SEQUENCE [LARGE SCALE GENOMIC DNA]</scope>
    <source>
        <strain evidence="3">CCUG 56401</strain>
    </source>
</reference>
<protein>
    <submittedName>
        <fullName evidence="2">SDR family NAD(P)-dependent oxidoreductase</fullName>
    </submittedName>
</protein>
<keyword evidence="3" id="KW-1185">Reference proteome</keyword>
<organism evidence="2 3">
    <name type="scientific">Saccharopolyspora rosea</name>
    <dbReference type="NCBI Taxonomy" id="524884"/>
    <lineage>
        <taxon>Bacteria</taxon>
        <taxon>Bacillati</taxon>
        <taxon>Actinomycetota</taxon>
        <taxon>Actinomycetes</taxon>
        <taxon>Pseudonocardiales</taxon>
        <taxon>Pseudonocardiaceae</taxon>
        <taxon>Saccharopolyspora</taxon>
    </lineage>
</organism>
<comment type="caution">
    <text evidence="2">The sequence shown here is derived from an EMBL/GenBank/DDBJ whole genome shotgun (WGS) entry which is preliminary data.</text>
</comment>
<sequence length="110" mass="11277">MTRARNGKPGADGGEVVLITGGGTGIGAATARRFAADGARVASRRSPRHPNRRAPDRAGRAGSSPDAGPGPGSRPWCRARGRCCAGAWWRCSAPPRCVPDRDPGPPGGPR</sequence>
<proteinExistence type="predicted"/>
<evidence type="ECO:0000313" key="2">
    <source>
        <dbReference type="EMBL" id="MFD0920674.1"/>
    </source>
</evidence>
<dbReference type="InterPro" id="IPR036291">
    <property type="entry name" value="NAD(P)-bd_dom_sf"/>
</dbReference>
<feature type="region of interest" description="Disordered" evidence="1">
    <location>
        <begin position="1"/>
        <end position="23"/>
    </location>
</feature>
<dbReference type="RefSeq" id="WP_345600229.1">
    <property type="nucleotide sequence ID" value="NZ_BAABLT010000006.1"/>
</dbReference>
<dbReference type="EMBL" id="JBHTIW010000008">
    <property type="protein sequence ID" value="MFD0920674.1"/>
    <property type="molecule type" value="Genomic_DNA"/>
</dbReference>
<dbReference type="SUPFAM" id="SSF51735">
    <property type="entry name" value="NAD(P)-binding Rossmann-fold domains"/>
    <property type="match status" value="1"/>
</dbReference>
<accession>A0ABW3FSF9</accession>
<name>A0ABW3FSF9_9PSEU</name>